<evidence type="ECO:0000256" key="16">
    <source>
        <dbReference type="ARBA" id="ARBA00023136"/>
    </source>
</evidence>
<evidence type="ECO:0000259" key="19">
    <source>
        <dbReference type="Pfam" id="PF00361"/>
    </source>
</evidence>
<dbReference type="PANTHER" id="PTHR46552">
    <property type="entry name" value="NADH-UBIQUINONE OXIDOREDUCTASE CHAIN 2"/>
    <property type="match status" value="1"/>
</dbReference>
<evidence type="ECO:0000256" key="1">
    <source>
        <dbReference type="ARBA" id="ARBA00003257"/>
    </source>
</evidence>
<organism evidence="20">
    <name type="scientific">Athalia birmanica</name>
    <dbReference type="NCBI Taxonomy" id="2950355"/>
    <lineage>
        <taxon>Eukaryota</taxon>
        <taxon>Metazoa</taxon>
        <taxon>Ecdysozoa</taxon>
        <taxon>Arthropoda</taxon>
        <taxon>Hexapoda</taxon>
        <taxon>Insecta</taxon>
        <taxon>Pterygota</taxon>
        <taxon>Neoptera</taxon>
        <taxon>Endopterygota</taxon>
        <taxon>Hymenoptera</taxon>
        <taxon>Tenthredinoidea</taxon>
        <taxon>Athaliidae</taxon>
        <taxon>Athalia</taxon>
    </lineage>
</organism>
<keyword evidence="6" id="KW-0813">Transport</keyword>
<dbReference type="InterPro" id="IPR050175">
    <property type="entry name" value="Complex_I_Subunit_2"/>
</dbReference>
<evidence type="ECO:0000256" key="9">
    <source>
        <dbReference type="ARBA" id="ARBA00022792"/>
    </source>
</evidence>
<dbReference type="GO" id="GO:0006120">
    <property type="term" value="P:mitochondrial electron transport, NADH to ubiquinone"/>
    <property type="evidence" value="ECO:0007669"/>
    <property type="project" value="InterPro"/>
</dbReference>
<evidence type="ECO:0000256" key="4">
    <source>
        <dbReference type="ARBA" id="ARBA00012944"/>
    </source>
</evidence>
<comment type="function">
    <text evidence="1">Core subunit of the mitochondrial membrane respiratory chain NADH dehydrogenase (Complex I) that is believed to belong to the minimal assembly required for catalysis. Complex I functions in the transfer of electrons from NADH to the respiratory chain. The immediate electron acceptor for the enzyme is believed to be ubiquinone.</text>
</comment>
<dbReference type="PANTHER" id="PTHR46552:SF1">
    <property type="entry name" value="NADH-UBIQUINONE OXIDOREDUCTASE CHAIN 2"/>
    <property type="match status" value="1"/>
</dbReference>
<reference evidence="20" key="2">
    <citation type="submission" date="2022-06" db="EMBL/GenBank/DDBJ databases">
        <authorList>
            <person name="Niu G."/>
        </authorList>
    </citation>
    <scope>NUCLEOTIDE SEQUENCE</scope>
</reference>
<evidence type="ECO:0000256" key="13">
    <source>
        <dbReference type="ARBA" id="ARBA00023027"/>
    </source>
</evidence>
<comment type="catalytic activity">
    <reaction evidence="17 18">
        <text>a ubiquinone + NADH + 5 H(+)(in) = a ubiquinol + NAD(+) + 4 H(+)(out)</text>
        <dbReference type="Rhea" id="RHEA:29091"/>
        <dbReference type="Rhea" id="RHEA-COMP:9565"/>
        <dbReference type="Rhea" id="RHEA-COMP:9566"/>
        <dbReference type="ChEBI" id="CHEBI:15378"/>
        <dbReference type="ChEBI" id="CHEBI:16389"/>
        <dbReference type="ChEBI" id="CHEBI:17976"/>
        <dbReference type="ChEBI" id="CHEBI:57540"/>
        <dbReference type="ChEBI" id="CHEBI:57945"/>
        <dbReference type="EC" id="7.1.1.2"/>
    </reaction>
</comment>
<name>A0A977TL24_9HYME</name>
<dbReference type="InterPro" id="IPR003917">
    <property type="entry name" value="NADH_UbQ_OxRdtase_chain2"/>
</dbReference>
<keyword evidence="15 18" id="KW-0496">Mitochondrion</keyword>
<geneLocation type="mitochondrion" evidence="20"/>
<evidence type="ECO:0000256" key="14">
    <source>
        <dbReference type="ARBA" id="ARBA00023075"/>
    </source>
</evidence>
<keyword evidence="11 18" id="KW-0249">Electron transport</keyword>
<keyword evidence="9 18" id="KW-0999">Mitochondrion inner membrane</keyword>
<comment type="subcellular location">
    <subcellularLocation>
        <location evidence="2 18">Mitochondrion inner membrane</location>
        <topology evidence="2 18">Multi-pass membrane protein</topology>
    </subcellularLocation>
</comment>
<evidence type="ECO:0000256" key="11">
    <source>
        <dbReference type="ARBA" id="ARBA00022982"/>
    </source>
</evidence>
<evidence type="ECO:0000256" key="18">
    <source>
        <dbReference type="RuleBase" id="RU003403"/>
    </source>
</evidence>
<protein>
    <recommendedName>
        <fullName evidence="5 18">NADH-ubiquinone oxidoreductase chain 2</fullName>
        <ecNumber evidence="4 18">7.1.1.2</ecNumber>
    </recommendedName>
</protein>
<dbReference type="InterPro" id="IPR001750">
    <property type="entry name" value="ND/Mrp_TM"/>
</dbReference>
<gene>
    <name evidence="20" type="primary">ND2</name>
</gene>
<evidence type="ECO:0000256" key="7">
    <source>
        <dbReference type="ARBA" id="ARBA00022660"/>
    </source>
</evidence>
<evidence type="ECO:0000256" key="5">
    <source>
        <dbReference type="ARBA" id="ARBA00021008"/>
    </source>
</evidence>
<proteinExistence type="inferred from homology"/>
<dbReference type="Pfam" id="PF00361">
    <property type="entry name" value="Proton_antipo_M"/>
    <property type="match status" value="1"/>
</dbReference>
<keyword evidence="14 18" id="KW-0830">Ubiquinone</keyword>
<feature type="transmembrane region" description="Helical" evidence="18">
    <location>
        <begin position="20"/>
        <end position="46"/>
    </location>
</feature>
<reference evidence="20" key="1">
    <citation type="journal article" date="2022" name="Insects">
        <title>Phylogenomic Analyses of the Tenthredinoidea Support the Familial Rank of Athaliidae (Insecta, Tenthredinoidea).</title>
        <authorList>
            <person name="Niu G."/>
            <person name="Budak M."/>
            <person name="Korkmaz E.M."/>
            <person name="Dogan O."/>
            <person name="Nel A."/>
            <person name="Wan S."/>
            <person name="Cai C."/>
            <person name="Jouault C."/>
            <person name="Li M."/>
            <person name="Wei M."/>
        </authorList>
    </citation>
    <scope>NUCLEOTIDE SEQUENCE</scope>
</reference>
<feature type="transmembrane region" description="Helical" evidence="18">
    <location>
        <begin position="183"/>
        <end position="202"/>
    </location>
</feature>
<dbReference type="CTD" id="4536"/>
<evidence type="ECO:0000256" key="3">
    <source>
        <dbReference type="ARBA" id="ARBA00007012"/>
    </source>
</evidence>
<keyword evidence="10 18" id="KW-1278">Translocase</keyword>
<feature type="domain" description="NADH:quinone oxidoreductase/Mrp antiporter transmembrane" evidence="19">
    <location>
        <begin position="36"/>
        <end position="292"/>
    </location>
</feature>
<evidence type="ECO:0000256" key="17">
    <source>
        <dbReference type="ARBA" id="ARBA00049551"/>
    </source>
</evidence>
<feature type="transmembrane region" description="Helical" evidence="18">
    <location>
        <begin position="328"/>
        <end position="347"/>
    </location>
</feature>
<keyword evidence="8 18" id="KW-0812">Transmembrane</keyword>
<feature type="transmembrane region" description="Helical" evidence="18">
    <location>
        <begin position="282"/>
        <end position="308"/>
    </location>
</feature>
<accession>A0A977TL24</accession>
<sequence>MFKMNISMNNKNFKNKNINFILYLMLFFSTFIVMNSSSWLSAWMGLEMNMMSFIPLMMNNKNHLPTAPSMMMYFIIQSVSSSILIMMMLNMKNIKMSLNNNLITSVMLMSLIMKLGGAPFHWWIPKIMNNLSWMNCLILLTWQKIAPMILMIQVPNLSMIFMSAILSSIYGSLLSMNQTSFKMILSFSSINHLGWLMMSMLFSLKMMMMYFLFYSLINISICLNLNKFNMINLNHMFKINNNKMIKLIMNSTFLSLGGIPPFLGFLPKLMILILMIKNNLFIEAFLMIILTLLIISIYITPFTSSLLLNKMNIKWMNKINKNLNSDKFNFYMINLMLTLMLFLMLMTKMI</sequence>
<feature type="transmembrane region" description="Helical" evidence="18">
    <location>
        <begin position="247"/>
        <end position="276"/>
    </location>
</feature>
<keyword evidence="13 18" id="KW-0520">NAD</keyword>
<dbReference type="GO" id="GO:0005743">
    <property type="term" value="C:mitochondrial inner membrane"/>
    <property type="evidence" value="ECO:0007669"/>
    <property type="project" value="UniProtKB-SubCell"/>
</dbReference>
<dbReference type="GO" id="GO:0008137">
    <property type="term" value="F:NADH dehydrogenase (ubiquinone) activity"/>
    <property type="evidence" value="ECO:0007669"/>
    <property type="project" value="UniProtKB-EC"/>
</dbReference>
<keyword evidence="12 18" id="KW-1133">Transmembrane helix</keyword>
<dbReference type="RefSeq" id="YP_010531138.1">
    <property type="nucleotide sequence ID" value="NC_067795.1"/>
</dbReference>
<dbReference type="AlphaFoldDB" id="A0A977TL24"/>
<evidence type="ECO:0000256" key="8">
    <source>
        <dbReference type="ARBA" id="ARBA00022692"/>
    </source>
</evidence>
<dbReference type="GeneID" id="76336497"/>
<comment type="function">
    <text evidence="18">Core subunit of the mitochondrial membrane respiratory chain NADH dehydrogenase (Complex I) which catalyzes electron transfer from NADH through the respiratory chain, using ubiquinone as an electron acceptor. Essential for the catalytic activity and assembly of complex I.</text>
</comment>
<dbReference type="EMBL" id="ON840085">
    <property type="protein sequence ID" value="UXW93360.1"/>
    <property type="molecule type" value="Genomic_DNA"/>
</dbReference>
<evidence type="ECO:0000256" key="2">
    <source>
        <dbReference type="ARBA" id="ARBA00004448"/>
    </source>
</evidence>
<evidence type="ECO:0000313" key="20">
    <source>
        <dbReference type="EMBL" id="UXW93360.1"/>
    </source>
</evidence>
<keyword evidence="7 18" id="KW-0679">Respiratory chain</keyword>
<comment type="similarity">
    <text evidence="3 18">Belongs to the complex I subunit 2 family.</text>
</comment>
<evidence type="ECO:0000256" key="10">
    <source>
        <dbReference type="ARBA" id="ARBA00022967"/>
    </source>
</evidence>
<feature type="transmembrane region" description="Helical" evidence="18">
    <location>
        <begin position="145"/>
        <end position="171"/>
    </location>
</feature>
<feature type="transmembrane region" description="Helical" evidence="18">
    <location>
        <begin position="101"/>
        <end position="125"/>
    </location>
</feature>
<dbReference type="EC" id="7.1.1.2" evidence="4 18"/>
<feature type="transmembrane region" description="Helical" evidence="18">
    <location>
        <begin position="208"/>
        <end position="226"/>
    </location>
</feature>
<evidence type="ECO:0000256" key="12">
    <source>
        <dbReference type="ARBA" id="ARBA00022989"/>
    </source>
</evidence>
<evidence type="ECO:0000256" key="15">
    <source>
        <dbReference type="ARBA" id="ARBA00023128"/>
    </source>
</evidence>
<feature type="transmembrane region" description="Helical" evidence="18">
    <location>
        <begin position="66"/>
        <end position="89"/>
    </location>
</feature>
<evidence type="ECO:0000256" key="6">
    <source>
        <dbReference type="ARBA" id="ARBA00022448"/>
    </source>
</evidence>
<dbReference type="PRINTS" id="PR01436">
    <property type="entry name" value="NADHDHGNASE2"/>
</dbReference>
<keyword evidence="16 18" id="KW-0472">Membrane</keyword>